<proteinExistence type="predicted"/>
<evidence type="ECO:0000313" key="1">
    <source>
        <dbReference type="EMBL" id="MDV2687164.1"/>
    </source>
</evidence>
<protein>
    <submittedName>
        <fullName evidence="1">Uncharacterized protein</fullName>
    </submittedName>
</protein>
<keyword evidence="2" id="KW-1185">Reference proteome</keyword>
<dbReference type="Proteomes" id="UP001287282">
    <property type="component" value="Unassembled WGS sequence"/>
</dbReference>
<feature type="non-terminal residue" evidence="1">
    <location>
        <position position="62"/>
    </location>
</feature>
<accession>A0ABU3XIB2</accession>
<evidence type="ECO:0000313" key="2">
    <source>
        <dbReference type="Proteomes" id="UP001287282"/>
    </source>
</evidence>
<sequence length="62" mass="6955">MIRMITVIGLVVHRPFSHPFKNNIASYYLICSWNSRSFCNFVEINIGLTIGLGLGQLLKSGN</sequence>
<gene>
    <name evidence="1" type="ORF">RYX56_22730</name>
</gene>
<dbReference type="EMBL" id="JAWJBA010000391">
    <property type="protein sequence ID" value="MDV2687164.1"/>
    <property type="molecule type" value="Genomic_DNA"/>
</dbReference>
<comment type="caution">
    <text evidence="1">The sequence shown here is derived from an EMBL/GenBank/DDBJ whole genome shotgun (WGS) entry which is preliminary data.</text>
</comment>
<name>A0ABU3XIB2_9BACI</name>
<dbReference type="RefSeq" id="WP_317124169.1">
    <property type="nucleotide sequence ID" value="NZ_JAWJBA010000391.1"/>
</dbReference>
<reference evidence="1 2" key="1">
    <citation type="submission" date="2023-10" db="EMBL/GenBank/DDBJ databases">
        <title>Screening of Alkalihalobacillus lindianensis BZ-TG-R113 and Its Alleviation of Salt Stress on Rapeseed Growth.</title>
        <authorList>
            <person name="Zhao B."/>
            <person name="Guo T."/>
        </authorList>
    </citation>
    <scope>NUCLEOTIDE SEQUENCE [LARGE SCALE GENOMIC DNA]</scope>
    <source>
        <strain evidence="1 2">BZ-TG-R113</strain>
    </source>
</reference>
<organism evidence="1 2">
    <name type="scientific">Alkalihalophilus lindianensis</name>
    <dbReference type="NCBI Taxonomy" id="1630542"/>
    <lineage>
        <taxon>Bacteria</taxon>
        <taxon>Bacillati</taxon>
        <taxon>Bacillota</taxon>
        <taxon>Bacilli</taxon>
        <taxon>Bacillales</taxon>
        <taxon>Bacillaceae</taxon>
        <taxon>Alkalihalophilus</taxon>
    </lineage>
</organism>